<accession>A0A9P7QKD6</accession>
<evidence type="ECO:0000256" key="1">
    <source>
        <dbReference type="SAM" id="MobiDB-lite"/>
    </source>
</evidence>
<feature type="region of interest" description="Disordered" evidence="1">
    <location>
        <begin position="37"/>
        <end position="64"/>
    </location>
</feature>
<dbReference type="Proteomes" id="UP000707071">
    <property type="component" value="Unassembled WGS sequence"/>
</dbReference>
<sequence length="64" mass="7183">MRAERTLIELICTRNDRIKTAVTKTLRHNVPGNDLVTSTVVRGSGSEKQRNKARKYPGNADVDM</sequence>
<reference evidence="2 3" key="1">
    <citation type="journal article" date="2020" name="bioRxiv">
        <title>Whole genome comparisons of ergot fungi reveals the divergence and evolution of species within the genus Claviceps are the result of varying mechanisms driving genome evolution and host range expansion.</title>
        <authorList>
            <person name="Wyka S.A."/>
            <person name="Mondo S.J."/>
            <person name="Liu M."/>
            <person name="Dettman J."/>
            <person name="Nalam V."/>
            <person name="Broders K.D."/>
        </authorList>
    </citation>
    <scope>NUCLEOTIDE SEQUENCE [LARGE SCALE GENOMIC DNA]</scope>
    <source>
        <strain evidence="2 3">Clav52</strain>
    </source>
</reference>
<gene>
    <name evidence="2" type="ORF">E4U09_000739</name>
</gene>
<name>A0A9P7QKD6_9HYPO</name>
<evidence type="ECO:0000313" key="3">
    <source>
        <dbReference type="Proteomes" id="UP000707071"/>
    </source>
</evidence>
<keyword evidence="3" id="KW-1185">Reference proteome</keyword>
<dbReference type="AlphaFoldDB" id="A0A9P7QKD6"/>
<dbReference type="EMBL" id="SRRH01000121">
    <property type="protein sequence ID" value="KAG6298544.1"/>
    <property type="molecule type" value="Genomic_DNA"/>
</dbReference>
<comment type="caution">
    <text evidence="2">The sequence shown here is derived from an EMBL/GenBank/DDBJ whole genome shotgun (WGS) entry which is preliminary data.</text>
</comment>
<proteinExistence type="predicted"/>
<organism evidence="2 3">
    <name type="scientific">Claviceps aff. purpurea</name>
    <dbReference type="NCBI Taxonomy" id="1967640"/>
    <lineage>
        <taxon>Eukaryota</taxon>
        <taxon>Fungi</taxon>
        <taxon>Dikarya</taxon>
        <taxon>Ascomycota</taxon>
        <taxon>Pezizomycotina</taxon>
        <taxon>Sordariomycetes</taxon>
        <taxon>Hypocreomycetidae</taxon>
        <taxon>Hypocreales</taxon>
        <taxon>Clavicipitaceae</taxon>
        <taxon>Claviceps</taxon>
    </lineage>
</organism>
<protein>
    <submittedName>
        <fullName evidence="2">Uncharacterized protein</fullName>
    </submittedName>
</protein>
<evidence type="ECO:0000313" key="2">
    <source>
        <dbReference type="EMBL" id="KAG6298544.1"/>
    </source>
</evidence>